<gene>
    <name evidence="2" type="ORF">BVC80_8587g6</name>
</gene>
<feature type="compositionally biased region" description="Acidic residues" evidence="1">
    <location>
        <begin position="387"/>
        <end position="397"/>
    </location>
</feature>
<name>A0A200RAG8_MACCD</name>
<feature type="region of interest" description="Disordered" evidence="1">
    <location>
        <begin position="323"/>
        <end position="397"/>
    </location>
</feature>
<proteinExistence type="predicted"/>
<dbReference type="InParanoid" id="A0A200RAG8"/>
<feature type="compositionally biased region" description="Acidic residues" evidence="1">
    <location>
        <begin position="105"/>
        <end position="126"/>
    </location>
</feature>
<dbReference type="Proteomes" id="UP000195402">
    <property type="component" value="Unassembled WGS sequence"/>
</dbReference>
<dbReference type="OrthoDB" id="2012664at2759"/>
<sequence>MASSEASNTNEVCGTLPILSNVDIAWEWGELKDPNNKKHVTCRLCAKSMHGGINRLKEHLLQIRGNVTSCPKATIEIMKKLRESMSSKKLKRAMKDKIDSFFEKGDDDDNDDGGGDNVGEEDDDVVEVDHKKDGDPPKASGSKSDATSKKKVGGGASKKLKAASNVRGPLDAMLKTDVDKTKQATLDKNNPIKEKLKLEAWRAIVEWITEAGIAFNAIRCPSFPNMIHKIGEYGRAMPPPSYHQASKYKEIKYGIYSAIDKLFLDPIEHDQAMLDLKYYGDAMGMFGSPSAKRHRDKLQPFEEEARDFVREGDDLTWTQVREALGATEAGPSTRKRKQTSTDSIPRFSLLDESDEDDGFDIEVEEGNVGKRNDGNDGRGKKKMTDGNVEDDYPNMLS</sequence>
<comment type="caution">
    <text evidence="2">The sequence shown here is derived from an EMBL/GenBank/DDBJ whole genome shotgun (WGS) entry which is preliminary data.</text>
</comment>
<dbReference type="PANTHER" id="PTHR46951">
    <property type="entry name" value="BED-TYPE DOMAIN-CONTAINING PROTEIN"/>
    <property type="match status" value="1"/>
</dbReference>
<protein>
    <submittedName>
        <fullName evidence="2">Zinc finger protein</fullName>
    </submittedName>
</protein>
<accession>A0A200RAG8</accession>
<dbReference type="AlphaFoldDB" id="A0A200RAG8"/>
<evidence type="ECO:0000313" key="3">
    <source>
        <dbReference type="Proteomes" id="UP000195402"/>
    </source>
</evidence>
<keyword evidence="3" id="KW-1185">Reference proteome</keyword>
<evidence type="ECO:0000313" key="2">
    <source>
        <dbReference type="EMBL" id="OVA19676.1"/>
    </source>
</evidence>
<dbReference type="STRING" id="56857.A0A200RAG8"/>
<dbReference type="EMBL" id="MVGT01000181">
    <property type="protein sequence ID" value="OVA19676.1"/>
    <property type="molecule type" value="Genomic_DNA"/>
</dbReference>
<feature type="region of interest" description="Disordered" evidence="1">
    <location>
        <begin position="101"/>
        <end position="162"/>
    </location>
</feature>
<evidence type="ECO:0000256" key="1">
    <source>
        <dbReference type="SAM" id="MobiDB-lite"/>
    </source>
</evidence>
<feature type="compositionally biased region" description="Acidic residues" evidence="1">
    <location>
        <begin position="351"/>
        <end position="365"/>
    </location>
</feature>
<feature type="compositionally biased region" description="Basic and acidic residues" evidence="1">
    <location>
        <begin position="127"/>
        <end position="136"/>
    </location>
</feature>
<dbReference type="OMA" id="NDFCADN"/>
<reference evidence="2 3" key="1">
    <citation type="journal article" date="2017" name="Mol. Plant">
        <title>The Genome of Medicinal Plant Macleaya cordata Provides New Insights into Benzylisoquinoline Alkaloids Metabolism.</title>
        <authorList>
            <person name="Liu X."/>
            <person name="Liu Y."/>
            <person name="Huang P."/>
            <person name="Ma Y."/>
            <person name="Qing Z."/>
            <person name="Tang Q."/>
            <person name="Cao H."/>
            <person name="Cheng P."/>
            <person name="Zheng Y."/>
            <person name="Yuan Z."/>
            <person name="Zhou Y."/>
            <person name="Liu J."/>
            <person name="Tang Z."/>
            <person name="Zhuo Y."/>
            <person name="Zhang Y."/>
            <person name="Yu L."/>
            <person name="Huang J."/>
            <person name="Yang P."/>
            <person name="Peng Q."/>
            <person name="Zhang J."/>
            <person name="Jiang W."/>
            <person name="Zhang Z."/>
            <person name="Lin K."/>
            <person name="Ro D.K."/>
            <person name="Chen X."/>
            <person name="Xiong X."/>
            <person name="Shang Y."/>
            <person name="Huang S."/>
            <person name="Zeng J."/>
        </authorList>
    </citation>
    <scope>NUCLEOTIDE SEQUENCE [LARGE SCALE GENOMIC DNA]</scope>
    <source>
        <strain evidence="3">cv. BLH2017</strain>
        <tissue evidence="2">Root</tissue>
    </source>
</reference>
<feature type="compositionally biased region" description="Basic and acidic residues" evidence="1">
    <location>
        <begin position="367"/>
        <end position="384"/>
    </location>
</feature>
<organism evidence="2 3">
    <name type="scientific">Macleaya cordata</name>
    <name type="common">Five-seeded plume-poppy</name>
    <name type="synonym">Bocconia cordata</name>
    <dbReference type="NCBI Taxonomy" id="56857"/>
    <lineage>
        <taxon>Eukaryota</taxon>
        <taxon>Viridiplantae</taxon>
        <taxon>Streptophyta</taxon>
        <taxon>Embryophyta</taxon>
        <taxon>Tracheophyta</taxon>
        <taxon>Spermatophyta</taxon>
        <taxon>Magnoliopsida</taxon>
        <taxon>Ranunculales</taxon>
        <taxon>Papaveraceae</taxon>
        <taxon>Papaveroideae</taxon>
        <taxon>Macleaya</taxon>
    </lineage>
</organism>
<dbReference type="PANTHER" id="PTHR46951:SF2">
    <property type="entry name" value="BED-TYPE DOMAIN-CONTAINING PROTEIN"/>
    <property type="match status" value="1"/>
</dbReference>